<dbReference type="AlphaFoldDB" id="A0AA38Z5F2"/>
<evidence type="ECO:0000313" key="1">
    <source>
        <dbReference type="EMBL" id="KAJ9682610.1"/>
    </source>
</evidence>
<accession>A0AA38Z5F2</accession>
<proteinExistence type="predicted"/>
<organism evidence="1 2">
    <name type="scientific">Vitis rotundifolia</name>
    <name type="common">Muscadine grape</name>
    <dbReference type="NCBI Taxonomy" id="103349"/>
    <lineage>
        <taxon>Eukaryota</taxon>
        <taxon>Viridiplantae</taxon>
        <taxon>Streptophyta</taxon>
        <taxon>Embryophyta</taxon>
        <taxon>Tracheophyta</taxon>
        <taxon>Spermatophyta</taxon>
        <taxon>Magnoliopsida</taxon>
        <taxon>eudicotyledons</taxon>
        <taxon>Gunneridae</taxon>
        <taxon>Pentapetalae</taxon>
        <taxon>rosids</taxon>
        <taxon>Vitales</taxon>
        <taxon>Vitaceae</taxon>
        <taxon>Viteae</taxon>
        <taxon>Vitis</taxon>
    </lineage>
</organism>
<dbReference type="Proteomes" id="UP001168098">
    <property type="component" value="Unassembled WGS sequence"/>
</dbReference>
<protein>
    <submittedName>
        <fullName evidence="1">Uncharacterized protein</fullName>
    </submittedName>
</protein>
<comment type="caution">
    <text evidence="1">The sequence shown here is derived from an EMBL/GenBank/DDBJ whole genome shotgun (WGS) entry which is preliminary data.</text>
</comment>
<dbReference type="EMBL" id="JARBHA010000014">
    <property type="protein sequence ID" value="KAJ9682610.1"/>
    <property type="molecule type" value="Genomic_DNA"/>
</dbReference>
<reference evidence="1 2" key="1">
    <citation type="journal article" date="2023" name="BMC Biotechnol.">
        <title>Vitis rotundifolia cv Carlos genome sequencing.</title>
        <authorList>
            <person name="Huff M."/>
            <person name="Hulse-Kemp A."/>
            <person name="Scheffler B."/>
            <person name="Youngblood R."/>
            <person name="Simpson S."/>
            <person name="Babiker E."/>
            <person name="Staton M."/>
        </authorList>
    </citation>
    <scope>NUCLEOTIDE SEQUENCE [LARGE SCALE GENOMIC DNA]</scope>
    <source>
        <tissue evidence="1">Leaf</tissue>
    </source>
</reference>
<gene>
    <name evidence="1" type="ORF">PVL29_018515</name>
</gene>
<sequence>MEKLIDSLTIHRRIILWDGESGHDKLSFASGHVNNIFQAKFRPYMGNQKRSYLCNRWVGEACSSFKIFFL</sequence>
<keyword evidence="2" id="KW-1185">Reference proteome</keyword>
<evidence type="ECO:0000313" key="2">
    <source>
        <dbReference type="Proteomes" id="UP001168098"/>
    </source>
</evidence>
<name>A0AA38Z5F2_VITRO</name>